<proteinExistence type="predicted"/>
<dbReference type="Proteomes" id="UP000706580">
    <property type="component" value="Unassembled WGS sequence"/>
</dbReference>
<comment type="caution">
    <text evidence="1">The sequence shown here is derived from an EMBL/GenBank/DDBJ whole genome shotgun (WGS) entry which is preliminary data.</text>
</comment>
<name>A0ABS7RTN3_9ENTR</name>
<sequence length="112" mass="13006">MKPAPGLFPSPAGVGESFLGVTAKRAINYPFNYVSAVTYYLSEKRPLQNQQNNNNKVGTINVIHIERQCWRDIRAILTTNMIHAGRNYFMVIHSSNLVPYIDNRYRWRRFCN</sequence>
<organism evidence="1 2">
    <name type="scientific">Leclercia barmai</name>
    <dbReference type="NCBI Taxonomy" id="2785629"/>
    <lineage>
        <taxon>Bacteria</taxon>
        <taxon>Pseudomonadati</taxon>
        <taxon>Pseudomonadota</taxon>
        <taxon>Gammaproteobacteria</taxon>
        <taxon>Enterobacterales</taxon>
        <taxon>Enterobacteriaceae</taxon>
        <taxon>Leclercia</taxon>
    </lineage>
</organism>
<gene>
    <name evidence="1" type="ORF">ITX56_04810</name>
</gene>
<accession>A0ABS7RTN3</accession>
<reference evidence="1 2" key="1">
    <citation type="submission" date="2020-11" db="EMBL/GenBank/DDBJ databases">
        <title>Draft Genome of Enterobacter sp. strain EMC7.</title>
        <authorList>
            <person name="Barman P."/>
            <person name="Sinha S."/>
            <person name="Sen S."/>
            <person name="Chakraborty R."/>
        </authorList>
    </citation>
    <scope>NUCLEOTIDE SEQUENCE [LARGE SCALE GENOMIC DNA]</scope>
    <source>
        <strain evidence="1 2">EMC7</strain>
    </source>
</reference>
<evidence type="ECO:0000313" key="1">
    <source>
        <dbReference type="EMBL" id="MBZ0057140.1"/>
    </source>
</evidence>
<protein>
    <submittedName>
        <fullName evidence="1">Uncharacterized protein</fullName>
    </submittedName>
</protein>
<keyword evidence="2" id="KW-1185">Reference proteome</keyword>
<dbReference type="RefSeq" id="WP_223074055.1">
    <property type="nucleotide sequence ID" value="NZ_JADMNK010000002.1"/>
</dbReference>
<evidence type="ECO:0000313" key="2">
    <source>
        <dbReference type="Proteomes" id="UP000706580"/>
    </source>
</evidence>
<dbReference type="EMBL" id="JADMNK010000002">
    <property type="protein sequence ID" value="MBZ0057140.1"/>
    <property type="molecule type" value="Genomic_DNA"/>
</dbReference>